<feature type="transmembrane region" description="Helical" evidence="2">
    <location>
        <begin position="124"/>
        <end position="142"/>
    </location>
</feature>
<comment type="caution">
    <text evidence="3">The sequence shown here is derived from an EMBL/GenBank/DDBJ whole genome shotgun (WGS) entry which is preliminary data.</text>
</comment>
<dbReference type="PANTHER" id="PTHR39605">
    <property type="entry name" value="MAJOR FACILITATOR SUPERFAMILY (MFS) PROFILE DOMAIN-CONTAINING PROTEIN"/>
    <property type="match status" value="1"/>
</dbReference>
<keyword evidence="2" id="KW-0472">Membrane</keyword>
<evidence type="ECO:0000313" key="4">
    <source>
        <dbReference type="Proteomes" id="UP000757232"/>
    </source>
</evidence>
<gene>
    <name evidence="3" type="ORF">A7U60_g6218</name>
</gene>
<accession>A0A9Q5HVG3</accession>
<keyword evidence="2" id="KW-0812">Transmembrane</keyword>
<keyword evidence="2" id="KW-1133">Transmembrane helix</keyword>
<evidence type="ECO:0000256" key="2">
    <source>
        <dbReference type="SAM" id="Phobius"/>
    </source>
</evidence>
<keyword evidence="4" id="KW-1185">Reference proteome</keyword>
<feature type="transmembrane region" description="Helical" evidence="2">
    <location>
        <begin position="84"/>
        <end position="103"/>
    </location>
</feature>
<name>A0A9Q5HVG3_SANBA</name>
<reference evidence="3" key="1">
    <citation type="submission" date="2016-06" db="EMBL/GenBank/DDBJ databases">
        <title>Draft Genome sequence of the fungus Inonotus baumii.</title>
        <authorList>
            <person name="Zhu H."/>
            <person name="Lin W."/>
        </authorList>
    </citation>
    <scope>NUCLEOTIDE SEQUENCE</scope>
    <source>
        <strain evidence="3">821</strain>
    </source>
</reference>
<proteinExistence type="predicted"/>
<sequence>MTTDIELDNLAEKRKGQESHNQPTDLEPAPHNESRNSSVTVWAWVSAALLSLAASILLFFPRFLLFVSFSTEFSERVLTPLEGYLALHFSFFLFSLAICLVLYNQIPSDDEVEKQTRRRDTLGHPLLGPLTGACLISSFISYNTNSVGALPFGVSILTGIIGLWGLWVILFQGPPRISEKTGADKHTSSFLFGNKTAASVKKKEWKKSQKDS</sequence>
<dbReference type="AlphaFoldDB" id="A0A9Q5HVG3"/>
<dbReference type="Proteomes" id="UP000757232">
    <property type="component" value="Unassembled WGS sequence"/>
</dbReference>
<dbReference type="OrthoDB" id="2550114at2759"/>
<protein>
    <recommendedName>
        <fullName evidence="5">Transmembrane protein</fullName>
    </recommendedName>
</protein>
<dbReference type="EMBL" id="LNZH02000199">
    <property type="protein sequence ID" value="OCB86756.1"/>
    <property type="molecule type" value="Genomic_DNA"/>
</dbReference>
<feature type="transmembrane region" description="Helical" evidence="2">
    <location>
        <begin position="148"/>
        <end position="170"/>
    </location>
</feature>
<feature type="transmembrane region" description="Helical" evidence="2">
    <location>
        <begin position="41"/>
        <end position="64"/>
    </location>
</feature>
<evidence type="ECO:0000256" key="1">
    <source>
        <dbReference type="SAM" id="MobiDB-lite"/>
    </source>
</evidence>
<feature type="region of interest" description="Disordered" evidence="1">
    <location>
        <begin position="1"/>
        <end position="33"/>
    </location>
</feature>
<dbReference type="PANTHER" id="PTHR39605:SF1">
    <property type="entry name" value="MAJOR FACILITATOR SUPERFAMILY (MFS) PROFILE DOMAIN-CONTAINING PROTEIN"/>
    <property type="match status" value="1"/>
</dbReference>
<organism evidence="3 4">
    <name type="scientific">Sanghuangporus baumii</name>
    <name type="common">Phellinus baumii</name>
    <dbReference type="NCBI Taxonomy" id="108892"/>
    <lineage>
        <taxon>Eukaryota</taxon>
        <taxon>Fungi</taxon>
        <taxon>Dikarya</taxon>
        <taxon>Basidiomycota</taxon>
        <taxon>Agaricomycotina</taxon>
        <taxon>Agaricomycetes</taxon>
        <taxon>Hymenochaetales</taxon>
        <taxon>Hymenochaetaceae</taxon>
        <taxon>Sanghuangporus</taxon>
    </lineage>
</organism>
<evidence type="ECO:0000313" key="3">
    <source>
        <dbReference type="EMBL" id="OCB86756.1"/>
    </source>
</evidence>
<evidence type="ECO:0008006" key="5">
    <source>
        <dbReference type="Google" id="ProtNLM"/>
    </source>
</evidence>